<dbReference type="AlphaFoldDB" id="A0A1V9YZP8"/>
<protein>
    <submittedName>
        <fullName evidence="2">Uncharacterized protein</fullName>
    </submittedName>
</protein>
<proteinExistence type="predicted"/>
<evidence type="ECO:0000256" key="1">
    <source>
        <dbReference type="SAM" id="SignalP"/>
    </source>
</evidence>
<gene>
    <name evidence="2" type="ORF">THRCLA_22481</name>
</gene>
<keyword evidence="3" id="KW-1185">Reference proteome</keyword>
<evidence type="ECO:0000313" key="3">
    <source>
        <dbReference type="Proteomes" id="UP000243217"/>
    </source>
</evidence>
<accession>A0A1V9YZP8</accession>
<feature type="signal peptide" evidence="1">
    <location>
        <begin position="1"/>
        <end position="19"/>
    </location>
</feature>
<reference evidence="2 3" key="1">
    <citation type="journal article" date="2014" name="Genome Biol. Evol.">
        <title>The secreted proteins of Achlya hypogyna and Thraustotheca clavata identify the ancestral oomycete secretome and reveal gene acquisitions by horizontal gene transfer.</title>
        <authorList>
            <person name="Misner I."/>
            <person name="Blouin N."/>
            <person name="Leonard G."/>
            <person name="Richards T.A."/>
            <person name="Lane C.E."/>
        </authorList>
    </citation>
    <scope>NUCLEOTIDE SEQUENCE [LARGE SCALE GENOMIC DNA]</scope>
    <source>
        <strain evidence="2 3">ATCC 34112</strain>
    </source>
</reference>
<comment type="caution">
    <text evidence="2">The sequence shown here is derived from an EMBL/GenBank/DDBJ whole genome shotgun (WGS) entry which is preliminary data.</text>
</comment>
<sequence>MAQVRALTVPLHFLVGVCGLEKEVLSMCFVVINEVVSALTYLRHSALVASVNIIGAGTPFRRPVCSLPAFFKQIEFYQRYPYEQTHDHGRGCLCDQDFKTAAENFRDSEGYVIYLTTPMILPDWNIVSTYWKNQHLTNRKLELVLLRQFDEDINSSVSVIMQLADRIATLPSISIVQAENDLIDLRRIMKPWMRRFQENIPSKISMRGSSKCLHLVLRSNMCFYREESRTLMHLGLANLTGLHYVPLKSIDGNSILGYPLNAEAVQHPSDNQFECKVLFNMLRSRQLALILTCTAPNKQQEYFSMVPSSSTFSCHWCFTLIRILSIDQITLTDEFQCSKPIIRDGSAADTEMWIRALPTQLFNPYYYTSGFQVEIVHPPQQPRQNQTRHLL</sequence>
<dbReference type="OrthoDB" id="78974at2759"/>
<organism evidence="2 3">
    <name type="scientific">Thraustotheca clavata</name>
    <dbReference type="NCBI Taxonomy" id="74557"/>
    <lineage>
        <taxon>Eukaryota</taxon>
        <taxon>Sar</taxon>
        <taxon>Stramenopiles</taxon>
        <taxon>Oomycota</taxon>
        <taxon>Saprolegniomycetes</taxon>
        <taxon>Saprolegniales</taxon>
        <taxon>Achlyaceae</taxon>
        <taxon>Thraustotheca</taxon>
    </lineage>
</organism>
<feature type="chain" id="PRO_5012867865" evidence="1">
    <location>
        <begin position="20"/>
        <end position="391"/>
    </location>
</feature>
<evidence type="ECO:0000313" key="2">
    <source>
        <dbReference type="EMBL" id="OQR91228.1"/>
    </source>
</evidence>
<keyword evidence="1" id="KW-0732">Signal</keyword>
<dbReference type="Proteomes" id="UP000243217">
    <property type="component" value="Unassembled WGS sequence"/>
</dbReference>
<dbReference type="EMBL" id="JNBS01002444">
    <property type="protein sequence ID" value="OQR91228.1"/>
    <property type="molecule type" value="Genomic_DNA"/>
</dbReference>
<name>A0A1V9YZP8_9STRA</name>